<sequence>MPPKRASTTPQPTEPAKRVIPYNLRKTQIPRTGGYQGKGKMNGSYAPHAAISQAAAIREAPTEPSIRDTKSATIYYAEPAGYPEEGSLRTVARDA</sequence>
<protein>
    <submittedName>
        <fullName evidence="1">Uncharacterized protein</fullName>
    </submittedName>
</protein>
<dbReference type="GeneID" id="38126701"/>
<dbReference type="Proteomes" id="UP000215305">
    <property type="component" value="Unassembled WGS sequence"/>
</dbReference>
<evidence type="ECO:0000313" key="2">
    <source>
        <dbReference type="Proteomes" id="UP000215305"/>
    </source>
</evidence>
<dbReference type="VEuPathDB" id="FungiDB:CDV56_104727"/>
<keyword evidence="2" id="KW-1185">Reference proteome</keyword>
<evidence type="ECO:0000313" key="1">
    <source>
        <dbReference type="EMBL" id="RHZ56268.1"/>
    </source>
</evidence>
<organism evidence="1 2">
    <name type="scientific">Aspergillus thermomutatus</name>
    <name type="common">Neosartorya pseudofischeri</name>
    <dbReference type="NCBI Taxonomy" id="41047"/>
    <lineage>
        <taxon>Eukaryota</taxon>
        <taxon>Fungi</taxon>
        <taxon>Dikarya</taxon>
        <taxon>Ascomycota</taxon>
        <taxon>Pezizomycotina</taxon>
        <taxon>Eurotiomycetes</taxon>
        <taxon>Eurotiomycetidae</taxon>
        <taxon>Eurotiales</taxon>
        <taxon>Aspergillaceae</taxon>
        <taxon>Aspergillus</taxon>
        <taxon>Aspergillus subgen. Fumigati</taxon>
    </lineage>
</organism>
<reference evidence="1" key="1">
    <citation type="submission" date="2018-08" db="EMBL/GenBank/DDBJ databases">
        <title>Draft genome sequence of azole-resistant Aspergillus thermomutatus (Neosartorya pseudofischeri) strain HMR AF 39, isolated from a human nasal aspirate.</title>
        <authorList>
            <person name="Parent-Michaud M."/>
            <person name="Dufresne P.J."/>
            <person name="Fournier E."/>
            <person name="Martineau C."/>
            <person name="Moreira S."/>
            <person name="Perkins V."/>
            <person name="De Repentigny L."/>
            <person name="Dufresne S.F."/>
        </authorList>
    </citation>
    <scope>NUCLEOTIDE SEQUENCE [LARGE SCALE GENOMIC DNA]</scope>
    <source>
        <strain evidence="1">HMR AF 39</strain>
    </source>
</reference>
<name>A0A397H333_ASPTH</name>
<dbReference type="RefSeq" id="XP_026614651.1">
    <property type="nucleotide sequence ID" value="XM_026758346.1"/>
</dbReference>
<dbReference type="AlphaFoldDB" id="A0A397H333"/>
<proteinExistence type="predicted"/>
<comment type="caution">
    <text evidence="1">The sequence shown here is derived from an EMBL/GenBank/DDBJ whole genome shotgun (WGS) entry which is preliminary data.</text>
</comment>
<dbReference type="EMBL" id="NKHU02000090">
    <property type="protein sequence ID" value="RHZ56268.1"/>
    <property type="molecule type" value="Genomic_DNA"/>
</dbReference>
<gene>
    <name evidence="1" type="ORF">CDV56_104727</name>
</gene>
<accession>A0A397H333</accession>